<dbReference type="GO" id="GO:0000402">
    <property type="term" value="F:crossed form four-way junction DNA binding"/>
    <property type="evidence" value="ECO:0007669"/>
    <property type="project" value="TreeGrafter"/>
</dbReference>
<dbReference type="Proteomes" id="UP000288859">
    <property type="component" value="Unassembled WGS sequence"/>
</dbReference>
<dbReference type="AlphaFoldDB" id="A0A438N0T0"/>
<evidence type="ECO:0000259" key="1">
    <source>
        <dbReference type="Pfam" id="PF09159"/>
    </source>
</evidence>
<sequence length="336" mass="37021">MGKQATKPWLETLTLSKLHKLAVLVGSPCSGTKSTRLEGIRQALKHAPGSTQIPQRHEVSLLSIDMGIRNLAFAHIKAPLNPGNERSTYPQYGTPVLEAWHRISVSQSPSITDKMVPEDHNPMGPHNSQIKAKTKVAKESFEPVDYAGHAHSLVQLLLHDYKPTQILIERQRFRSGGQSAVQEWTIRVGVFEGMIYAVLRTLLEQGNVDVKVDPMLPPRVNRLWLQGRAPAEVQAEKKLSGRETKKAKIDIVGALLESSHDAKAALKLGASSKAISDEFVSVWKKKKSSRTESSAGIGKLDDLADCLLQGLAWVDWQNNRMRLNALGEKAFDLGVG</sequence>
<dbReference type="InterPro" id="IPR039197">
    <property type="entry name" value="Mrs1/Cce1"/>
</dbReference>
<dbReference type="SUPFAM" id="SSF53098">
    <property type="entry name" value="Ribonuclease H-like"/>
    <property type="match status" value="1"/>
</dbReference>
<dbReference type="GO" id="GO:0005739">
    <property type="term" value="C:mitochondrion"/>
    <property type="evidence" value="ECO:0007669"/>
    <property type="project" value="TreeGrafter"/>
</dbReference>
<dbReference type="PANTHER" id="PTHR28072:SF1">
    <property type="entry name" value="CRUCIFORM CUTTING ENDONUCLEASE 1, MITOCHONDRIAL-RELATED"/>
    <property type="match status" value="1"/>
</dbReference>
<dbReference type="EMBL" id="NAJM01000030">
    <property type="protein sequence ID" value="RVX69320.1"/>
    <property type="molecule type" value="Genomic_DNA"/>
</dbReference>
<dbReference type="InterPro" id="IPR015242">
    <property type="entry name" value="Ydc2_cat"/>
</dbReference>
<gene>
    <name evidence="2" type="ORF">B0A52_06914</name>
</gene>
<organism evidence="2 3">
    <name type="scientific">Exophiala mesophila</name>
    <name type="common">Black yeast-like fungus</name>
    <dbReference type="NCBI Taxonomy" id="212818"/>
    <lineage>
        <taxon>Eukaryota</taxon>
        <taxon>Fungi</taxon>
        <taxon>Dikarya</taxon>
        <taxon>Ascomycota</taxon>
        <taxon>Pezizomycotina</taxon>
        <taxon>Eurotiomycetes</taxon>
        <taxon>Chaetothyriomycetidae</taxon>
        <taxon>Chaetothyriales</taxon>
        <taxon>Herpotrichiellaceae</taxon>
        <taxon>Exophiala</taxon>
    </lineage>
</organism>
<dbReference type="CDD" id="cd16963">
    <property type="entry name" value="CCE1"/>
    <property type="match status" value="1"/>
</dbReference>
<feature type="domain" description="Mitochondrial resolvase Ydc2 catalytic" evidence="1">
    <location>
        <begin position="62"/>
        <end position="323"/>
    </location>
</feature>
<dbReference type="OrthoDB" id="5552842at2759"/>
<dbReference type="GO" id="GO:0070336">
    <property type="term" value="F:flap-structured DNA binding"/>
    <property type="evidence" value="ECO:0007669"/>
    <property type="project" value="TreeGrafter"/>
</dbReference>
<accession>A0A438N0T0</accession>
<name>A0A438N0T0_EXOME</name>
<comment type="caution">
    <text evidence="2">The sequence shown here is derived from an EMBL/GenBank/DDBJ whole genome shotgun (WGS) entry which is preliminary data.</text>
</comment>
<reference evidence="2 3" key="1">
    <citation type="submission" date="2017-03" db="EMBL/GenBank/DDBJ databases">
        <title>Genomes of endolithic fungi from Antarctica.</title>
        <authorList>
            <person name="Coleine C."/>
            <person name="Masonjones S."/>
            <person name="Stajich J.E."/>
        </authorList>
    </citation>
    <scope>NUCLEOTIDE SEQUENCE [LARGE SCALE GENOMIC DNA]</scope>
    <source>
        <strain evidence="2 3">CCFEE 6314</strain>
    </source>
</reference>
<evidence type="ECO:0000313" key="2">
    <source>
        <dbReference type="EMBL" id="RVX69320.1"/>
    </source>
</evidence>
<dbReference type="InterPro" id="IPR012337">
    <property type="entry name" value="RNaseH-like_sf"/>
</dbReference>
<dbReference type="Pfam" id="PF09159">
    <property type="entry name" value="Ydc2-catalyt"/>
    <property type="match status" value="1"/>
</dbReference>
<evidence type="ECO:0000313" key="3">
    <source>
        <dbReference type="Proteomes" id="UP000288859"/>
    </source>
</evidence>
<proteinExistence type="predicted"/>
<dbReference type="InterPro" id="IPR036397">
    <property type="entry name" value="RNaseH_sf"/>
</dbReference>
<protein>
    <recommendedName>
        <fullName evidence="1">Mitochondrial resolvase Ydc2 catalytic domain-containing protein</fullName>
    </recommendedName>
</protein>
<dbReference type="Gene3D" id="3.30.420.10">
    <property type="entry name" value="Ribonuclease H-like superfamily/Ribonuclease H"/>
    <property type="match status" value="1"/>
</dbReference>
<dbReference type="PANTHER" id="PTHR28072">
    <property type="entry name" value="CRUCIFORM CUTTING ENDONUCLEASE 1, MITOCHONDRIAL-RELATED"/>
    <property type="match status" value="1"/>
</dbReference>
<dbReference type="GO" id="GO:0004520">
    <property type="term" value="F:DNA endonuclease activity"/>
    <property type="evidence" value="ECO:0007669"/>
    <property type="project" value="TreeGrafter"/>
</dbReference>
<dbReference type="GO" id="GO:0000403">
    <property type="term" value="F:Y-form DNA binding"/>
    <property type="evidence" value="ECO:0007669"/>
    <property type="project" value="TreeGrafter"/>
</dbReference>
<dbReference type="VEuPathDB" id="FungiDB:PV10_05421"/>